<name>A0A166U866_9AGAM</name>
<feature type="compositionally biased region" description="Basic and acidic residues" evidence="5">
    <location>
        <begin position="584"/>
        <end position="600"/>
    </location>
</feature>
<evidence type="ECO:0000256" key="4">
    <source>
        <dbReference type="SAM" id="Coils"/>
    </source>
</evidence>
<evidence type="ECO:0008006" key="10">
    <source>
        <dbReference type="Google" id="ProtNLM"/>
    </source>
</evidence>
<feature type="compositionally biased region" description="Basic residues" evidence="5">
    <location>
        <begin position="939"/>
        <end position="948"/>
    </location>
</feature>
<dbReference type="PANTHER" id="PTHR19336">
    <property type="entry name" value="UNCHARACTERIZED DUF1167"/>
    <property type="match status" value="1"/>
</dbReference>
<evidence type="ECO:0000256" key="1">
    <source>
        <dbReference type="ARBA" id="ARBA00004267"/>
    </source>
</evidence>
<keyword evidence="9" id="KW-1185">Reference proteome</keyword>
<dbReference type="InterPro" id="IPR051756">
    <property type="entry name" value="Centrosomal_MT-associated"/>
</dbReference>
<dbReference type="AlphaFoldDB" id="A0A166U866"/>
<feature type="coiled-coil region" evidence="4">
    <location>
        <begin position="477"/>
        <end position="560"/>
    </location>
</feature>
<evidence type="ECO:0000259" key="6">
    <source>
        <dbReference type="Pfam" id="PF06657"/>
    </source>
</evidence>
<dbReference type="OrthoDB" id="76453at2759"/>
<evidence type="ECO:0000256" key="3">
    <source>
        <dbReference type="ARBA" id="ARBA00023212"/>
    </source>
</evidence>
<feature type="compositionally biased region" description="Low complexity" evidence="5">
    <location>
        <begin position="220"/>
        <end position="233"/>
    </location>
</feature>
<keyword evidence="2" id="KW-0963">Cytoplasm</keyword>
<reference evidence="8 9" key="1">
    <citation type="journal article" date="2016" name="Mol. Biol. Evol.">
        <title>Comparative Genomics of Early-Diverging Mushroom-Forming Fungi Provides Insights into the Origins of Lignocellulose Decay Capabilities.</title>
        <authorList>
            <person name="Nagy L.G."/>
            <person name="Riley R."/>
            <person name="Tritt A."/>
            <person name="Adam C."/>
            <person name="Daum C."/>
            <person name="Floudas D."/>
            <person name="Sun H."/>
            <person name="Yadav J.S."/>
            <person name="Pangilinan J."/>
            <person name="Larsson K.H."/>
            <person name="Matsuura K."/>
            <person name="Barry K."/>
            <person name="Labutti K."/>
            <person name="Kuo R."/>
            <person name="Ohm R.A."/>
            <person name="Bhattacharya S.S."/>
            <person name="Shirouzu T."/>
            <person name="Yoshinaga Y."/>
            <person name="Martin F.M."/>
            <person name="Grigoriev I.V."/>
            <person name="Hibbett D.S."/>
        </authorList>
    </citation>
    <scope>NUCLEOTIDE SEQUENCE [LARGE SCALE GENOMIC DNA]</scope>
    <source>
        <strain evidence="8 9">CBS 109695</strain>
    </source>
</reference>
<feature type="compositionally biased region" description="Polar residues" evidence="5">
    <location>
        <begin position="925"/>
        <end position="937"/>
    </location>
</feature>
<feature type="region of interest" description="Disordered" evidence="5">
    <location>
        <begin position="314"/>
        <end position="357"/>
    </location>
</feature>
<evidence type="ECO:0000313" key="9">
    <source>
        <dbReference type="Proteomes" id="UP000076532"/>
    </source>
</evidence>
<feature type="compositionally biased region" description="Low complexity" evidence="5">
    <location>
        <begin position="259"/>
        <end position="270"/>
    </location>
</feature>
<feature type="region of interest" description="Disordered" evidence="5">
    <location>
        <begin position="216"/>
        <end position="242"/>
    </location>
</feature>
<feature type="domain" description="Cep57 centrosome microtubule-binding" evidence="6">
    <location>
        <begin position="838"/>
        <end position="908"/>
    </location>
</feature>
<organism evidence="8 9">
    <name type="scientific">Athelia psychrophila</name>
    <dbReference type="NCBI Taxonomy" id="1759441"/>
    <lineage>
        <taxon>Eukaryota</taxon>
        <taxon>Fungi</taxon>
        <taxon>Dikarya</taxon>
        <taxon>Basidiomycota</taxon>
        <taxon>Agaricomycotina</taxon>
        <taxon>Agaricomycetes</taxon>
        <taxon>Agaricomycetidae</taxon>
        <taxon>Atheliales</taxon>
        <taxon>Atheliaceae</taxon>
        <taxon>Athelia</taxon>
    </lineage>
</organism>
<feature type="compositionally biased region" description="Low complexity" evidence="5">
    <location>
        <begin position="663"/>
        <end position="676"/>
    </location>
</feature>
<dbReference type="InterPro" id="IPR024957">
    <property type="entry name" value="Cep57_MT-bd_dom"/>
</dbReference>
<evidence type="ECO:0000313" key="8">
    <source>
        <dbReference type="EMBL" id="KZP31422.1"/>
    </source>
</evidence>
<dbReference type="EMBL" id="KV417489">
    <property type="protein sequence ID" value="KZP31422.1"/>
    <property type="molecule type" value="Genomic_DNA"/>
</dbReference>
<feature type="region of interest" description="Disordered" evidence="5">
    <location>
        <begin position="254"/>
        <end position="280"/>
    </location>
</feature>
<feature type="compositionally biased region" description="Basic and acidic residues" evidence="5">
    <location>
        <begin position="810"/>
        <end position="834"/>
    </location>
</feature>
<proteinExistence type="predicted"/>
<feature type="compositionally biased region" description="Low complexity" evidence="5">
    <location>
        <begin position="1"/>
        <end position="13"/>
    </location>
</feature>
<dbReference type="Pfam" id="PF06657">
    <property type="entry name" value="Cep57_MT_bd"/>
    <property type="match status" value="1"/>
</dbReference>
<keyword evidence="3" id="KW-0206">Cytoskeleton</keyword>
<keyword evidence="4" id="KW-0175">Coiled coil</keyword>
<feature type="region of interest" description="Disordered" evidence="5">
    <location>
        <begin position="1"/>
        <end position="24"/>
    </location>
</feature>
<feature type="region of interest" description="Disordered" evidence="5">
    <location>
        <begin position="658"/>
        <end position="751"/>
    </location>
</feature>
<feature type="domain" description="PPC89 centrosome localisation" evidence="7">
    <location>
        <begin position="494"/>
        <end position="557"/>
    </location>
</feature>
<feature type="region of interest" description="Disordered" evidence="5">
    <location>
        <begin position="776"/>
        <end position="838"/>
    </location>
</feature>
<dbReference type="InterPro" id="IPR025925">
    <property type="entry name" value="PPC89_CLD"/>
</dbReference>
<gene>
    <name evidence="8" type="ORF">FIBSPDRAFT_849381</name>
</gene>
<dbReference type="GO" id="GO:0005815">
    <property type="term" value="C:microtubule organizing center"/>
    <property type="evidence" value="ECO:0007669"/>
    <property type="project" value="UniProtKB-SubCell"/>
</dbReference>
<accession>A0A166U866</accession>
<sequence length="948" mass="104791">MRSSTRSSSSSLRAGPIHGDELEHDRIQLEHNLLHNTDLSLHLSSQPADSDREHNYDSSVEYPRHNSAPEQFGVNAFASFDGDNFAGDMDSHSQLHAWSYRTMEDDDEGINPYGGESMSTAAHHASALTLSAGLRGRGGGARRDMSLSGAEYDPERPLGAIIAGVDSRYSMFGDQSRSKSRYQAVSFDPLIVDDTSQLDRVLESGHTAITSSLAARLRPTVESATSESESDTSMRSNGRPKLSDALHRVATFSPKRPRAAAVQQPEVQVQPPTPGSSDSRFTKMAKGLARDIEAEQRSMWGAALREAEGEVSVMAQSTVRDRKKQPRAGASERNPFKDIGNSAAGTAKARNATPRTTKVHLPDVTGLTSAVASPARPGVSRHGYEGDNGTKQAETQFLTVLSAVQSKLAHLEAENGISRRRVRELERELETCKAEVQRERTRVMERESVIVQQREDSYRSRKSEKAKANKSARFEDDEVLEQRYREVVEEKKALEALITTLRAHLARLTSELSSHRELLSELRSLRESDARTLREKSVEVEHLRQEVERLAGEVEVLRGVVEEGLNERRAVREASTQVDDEDGEGHTQRQENRDDHREPIQEESNADETPLVNNPKPMNRTMRTDHATLGSSANAGMSTVPFIVGEELDRISLELAERRSDRSGASSSRSRLSDGGEQSLSRIRSRAPSPSLADQTAPSVSPPVSRPYFSEAPSRPSVPTLAQASRRSSLRAPKSTAAEQGSPSAPFPQIRGGHLEKLFFSAPEHNAKTCTVCHRRGRGGANSQSWAAKKHDRNTRARVDDADDEGFVEGPEHTDAKDKHHQHADPSRWARDAGNEGLPPQTVLARVLRELEDDFTHYKSIYLELAEQYGLMDAASNVSKRNVLADHLREVVDVLEQKGDQIASLYDLLSFQDKPVAESAVPNRTRPSPNEPSSWGRTRNLKRHPTFA</sequence>
<dbReference type="PANTHER" id="PTHR19336:SF9">
    <property type="entry name" value="SPINDLE POLE BODY PROTEIN PPC89"/>
    <property type="match status" value="1"/>
</dbReference>
<evidence type="ECO:0000256" key="5">
    <source>
        <dbReference type="SAM" id="MobiDB-lite"/>
    </source>
</evidence>
<evidence type="ECO:0000256" key="2">
    <source>
        <dbReference type="ARBA" id="ARBA00022490"/>
    </source>
</evidence>
<protein>
    <recommendedName>
        <fullName evidence="10">Cep57 centrosome microtubule-binding domain-containing protein</fullName>
    </recommendedName>
</protein>
<comment type="subcellular location">
    <subcellularLocation>
        <location evidence="1">Cytoplasm</location>
        <location evidence="1">Cytoskeleton</location>
        <location evidence="1">Microtubule organizing center</location>
    </subcellularLocation>
</comment>
<feature type="coiled-coil region" evidence="4">
    <location>
        <begin position="408"/>
        <end position="442"/>
    </location>
</feature>
<evidence type="ECO:0000259" key="7">
    <source>
        <dbReference type="Pfam" id="PF14197"/>
    </source>
</evidence>
<feature type="region of interest" description="Disordered" evidence="5">
    <location>
        <begin position="917"/>
        <end position="948"/>
    </location>
</feature>
<dbReference type="Pfam" id="PF14197">
    <property type="entry name" value="Cep57_CLD_2"/>
    <property type="match status" value="1"/>
</dbReference>
<dbReference type="Proteomes" id="UP000076532">
    <property type="component" value="Unassembled WGS sequence"/>
</dbReference>
<feature type="region of interest" description="Disordered" evidence="5">
    <location>
        <begin position="568"/>
        <end position="623"/>
    </location>
</feature>
<dbReference type="GO" id="GO:0008017">
    <property type="term" value="F:microtubule binding"/>
    <property type="evidence" value="ECO:0007669"/>
    <property type="project" value="InterPro"/>
</dbReference>